<evidence type="ECO:0000256" key="1">
    <source>
        <dbReference type="SAM" id="MobiDB-lite"/>
    </source>
</evidence>
<reference evidence="2" key="1">
    <citation type="submission" date="2021-03" db="EMBL/GenBank/DDBJ databases">
        <title>Draft genome sequence of rust myrtle Austropuccinia psidii MF-1, a brazilian biotype.</title>
        <authorList>
            <person name="Quecine M.C."/>
            <person name="Pachon D.M.R."/>
            <person name="Bonatelli M.L."/>
            <person name="Correr F.H."/>
            <person name="Franceschini L.M."/>
            <person name="Leite T.F."/>
            <person name="Margarido G.R.A."/>
            <person name="Almeida C.A."/>
            <person name="Ferrarezi J.A."/>
            <person name="Labate C.A."/>
        </authorList>
    </citation>
    <scope>NUCLEOTIDE SEQUENCE</scope>
    <source>
        <strain evidence="2">MF-1</strain>
    </source>
</reference>
<name>A0A9Q3DPN9_9BASI</name>
<sequence>MNLDITNTFHNAKDLANSASYNPSRSSDKGHRSDYGRSQSVPEEQGSVTESQTNDLCHSEADNTVLPSNRAEIATRMLSGHLPSQLQDIQQCIPAQRVPDPCISVKKLHQFLPDCEKLLGPSQHFQVT</sequence>
<evidence type="ECO:0000313" key="2">
    <source>
        <dbReference type="EMBL" id="MBW0504830.1"/>
    </source>
</evidence>
<gene>
    <name evidence="2" type="ORF">O181_044545</name>
</gene>
<dbReference type="AlphaFoldDB" id="A0A9Q3DPN9"/>
<accession>A0A9Q3DPN9</accession>
<protein>
    <submittedName>
        <fullName evidence="2">Uncharacterized protein</fullName>
    </submittedName>
</protein>
<proteinExistence type="predicted"/>
<feature type="region of interest" description="Disordered" evidence="1">
    <location>
        <begin position="13"/>
        <end position="65"/>
    </location>
</feature>
<feature type="compositionally biased region" description="Basic and acidic residues" evidence="1">
    <location>
        <begin position="26"/>
        <end position="35"/>
    </location>
</feature>
<dbReference type="EMBL" id="AVOT02018158">
    <property type="protein sequence ID" value="MBW0504830.1"/>
    <property type="molecule type" value="Genomic_DNA"/>
</dbReference>
<organism evidence="2 3">
    <name type="scientific">Austropuccinia psidii MF-1</name>
    <dbReference type="NCBI Taxonomy" id="1389203"/>
    <lineage>
        <taxon>Eukaryota</taxon>
        <taxon>Fungi</taxon>
        <taxon>Dikarya</taxon>
        <taxon>Basidiomycota</taxon>
        <taxon>Pucciniomycotina</taxon>
        <taxon>Pucciniomycetes</taxon>
        <taxon>Pucciniales</taxon>
        <taxon>Sphaerophragmiaceae</taxon>
        <taxon>Austropuccinia</taxon>
    </lineage>
</organism>
<comment type="caution">
    <text evidence="2">The sequence shown here is derived from an EMBL/GenBank/DDBJ whole genome shotgun (WGS) entry which is preliminary data.</text>
</comment>
<dbReference type="Proteomes" id="UP000765509">
    <property type="component" value="Unassembled WGS sequence"/>
</dbReference>
<evidence type="ECO:0000313" key="3">
    <source>
        <dbReference type="Proteomes" id="UP000765509"/>
    </source>
</evidence>
<feature type="compositionally biased region" description="Polar residues" evidence="1">
    <location>
        <begin position="36"/>
        <end position="56"/>
    </location>
</feature>
<keyword evidence="3" id="KW-1185">Reference proteome</keyword>